<dbReference type="EnsemblMetazoa" id="ASIC012319-RA">
    <property type="protein sequence ID" value="ASIC012319-PA"/>
    <property type="gene ID" value="ASIC012319"/>
</dbReference>
<name>A0A084W2D3_ANOSI</name>
<proteinExistence type="predicted"/>
<evidence type="ECO:0000313" key="3">
    <source>
        <dbReference type="EnsemblMetazoa" id="ASIC012319-PA"/>
    </source>
</evidence>
<accession>A0A084W2D3</accession>
<organism evidence="2">
    <name type="scientific">Anopheles sinensis</name>
    <name type="common">Mosquito</name>
    <dbReference type="NCBI Taxonomy" id="74873"/>
    <lineage>
        <taxon>Eukaryota</taxon>
        <taxon>Metazoa</taxon>
        <taxon>Ecdysozoa</taxon>
        <taxon>Arthropoda</taxon>
        <taxon>Hexapoda</taxon>
        <taxon>Insecta</taxon>
        <taxon>Pterygota</taxon>
        <taxon>Neoptera</taxon>
        <taxon>Endopterygota</taxon>
        <taxon>Diptera</taxon>
        <taxon>Nematocera</taxon>
        <taxon>Culicoidea</taxon>
        <taxon>Culicidae</taxon>
        <taxon>Anophelinae</taxon>
        <taxon>Anopheles</taxon>
    </lineage>
</organism>
<evidence type="ECO:0000313" key="2">
    <source>
        <dbReference type="EMBL" id="KFB44377.1"/>
    </source>
</evidence>
<protein>
    <submittedName>
        <fullName evidence="2 3">Uncharacterized protein</fullName>
    </submittedName>
</protein>
<feature type="region of interest" description="Disordered" evidence="1">
    <location>
        <begin position="1"/>
        <end position="52"/>
    </location>
</feature>
<dbReference type="VEuPathDB" id="VectorBase:ASIC012319"/>
<reference evidence="2 4" key="1">
    <citation type="journal article" date="2014" name="BMC Genomics">
        <title>Genome sequence of Anopheles sinensis provides insight into genetics basis of mosquito competence for malaria parasites.</title>
        <authorList>
            <person name="Zhou D."/>
            <person name="Zhang D."/>
            <person name="Ding G."/>
            <person name="Shi L."/>
            <person name="Hou Q."/>
            <person name="Ye Y."/>
            <person name="Xu Y."/>
            <person name="Zhou H."/>
            <person name="Xiong C."/>
            <person name="Li S."/>
            <person name="Yu J."/>
            <person name="Hong S."/>
            <person name="Yu X."/>
            <person name="Zou P."/>
            <person name="Chen C."/>
            <person name="Chang X."/>
            <person name="Wang W."/>
            <person name="Lv Y."/>
            <person name="Sun Y."/>
            <person name="Ma L."/>
            <person name="Shen B."/>
            <person name="Zhu C."/>
        </authorList>
    </citation>
    <scope>NUCLEOTIDE SEQUENCE [LARGE SCALE GENOMIC DNA]</scope>
</reference>
<keyword evidence="4" id="KW-1185">Reference proteome</keyword>
<evidence type="ECO:0000256" key="1">
    <source>
        <dbReference type="SAM" id="MobiDB-lite"/>
    </source>
</evidence>
<dbReference type="EMBL" id="KE525275">
    <property type="protein sequence ID" value="KFB44377.1"/>
    <property type="molecule type" value="Genomic_DNA"/>
</dbReference>
<dbReference type="EMBL" id="ATLV01019602">
    <property type="status" value="NOT_ANNOTATED_CDS"/>
    <property type="molecule type" value="Genomic_DNA"/>
</dbReference>
<dbReference type="AlphaFoldDB" id="A0A084W2D3"/>
<feature type="compositionally biased region" description="Gly residues" evidence="1">
    <location>
        <begin position="1"/>
        <end position="11"/>
    </location>
</feature>
<gene>
    <name evidence="2" type="ORF">ZHAS_00012319</name>
</gene>
<evidence type="ECO:0000313" key="4">
    <source>
        <dbReference type="Proteomes" id="UP000030765"/>
    </source>
</evidence>
<dbReference type="VEuPathDB" id="VectorBase:ASIS022458"/>
<reference evidence="3" key="2">
    <citation type="submission" date="2020-05" db="UniProtKB">
        <authorList>
            <consortium name="EnsemblMetazoa"/>
        </authorList>
    </citation>
    <scope>IDENTIFICATION</scope>
</reference>
<dbReference type="Proteomes" id="UP000030765">
    <property type="component" value="Unassembled WGS sequence"/>
</dbReference>
<feature type="compositionally biased region" description="Basic and acidic residues" evidence="1">
    <location>
        <begin position="17"/>
        <end position="29"/>
    </location>
</feature>
<sequence length="52" mass="5593">MEEEPAGGGVTRGPTSDTDRTDSLADDHQIRRRHIDANVAEGPSHSNNHSTP</sequence>